<evidence type="ECO:0000313" key="17">
    <source>
        <dbReference type="EMBL" id="CEA06341.1"/>
    </source>
</evidence>
<dbReference type="Gene3D" id="1.10.287.950">
    <property type="entry name" value="Methyl-accepting chemotaxis protein"/>
    <property type="match status" value="1"/>
</dbReference>
<evidence type="ECO:0000256" key="12">
    <source>
        <dbReference type="SAM" id="Coils"/>
    </source>
</evidence>
<feature type="transmembrane region" description="Helical" evidence="13">
    <location>
        <begin position="138"/>
        <end position="161"/>
    </location>
</feature>
<evidence type="ECO:0000256" key="10">
    <source>
        <dbReference type="ARBA" id="ARBA00029447"/>
    </source>
</evidence>
<feature type="domain" description="T-SNARE coiled-coil homology" evidence="16">
    <location>
        <begin position="434"/>
        <end position="496"/>
    </location>
</feature>
<dbReference type="SUPFAM" id="SSF55785">
    <property type="entry name" value="PYP-like sensor domain (PAS domain)"/>
    <property type="match status" value="1"/>
</dbReference>
<organism evidence="17">
    <name type="scientific">Pseudomonas saudimassiliensis</name>
    <dbReference type="NCBI Taxonomy" id="1461581"/>
    <lineage>
        <taxon>Bacteria</taxon>
        <taxon>Pseudomonadati</taxon>
        <taxon>Pseudomonadota</taxon>
        <taxon>Gammaproteobacteria</taxon>
        <taxon>Pseudomonadales</taxon>
        <taxon>Pseudomonadaceae</taxon>
        <taxon>Pseudomonas</taxon>
    </lineage>
</organism>
<evidence type="ECO:0000256" key="1">
    <source>
        <dbReference type="ARBA" id="ARBA00004429"/>
    </source>
</evidence>
<dbReference type="FunFam" id="3.30.450.20:FF:000046">
    <property type="entry name" value="Aerotaxis sensor receptor"/>
    <property type="match status" value="1"/>
</dbReference>
<dbReference type="CDD" id="cd11386">
    <property type="entry name" value="MCP_signal"/>
    <property type="match status" value="1"/>
</dbReference>
<keyword evidence="8 13" id="KW-0472">Membrane</keyword>
<evidence type="ECO:0000256" key="4">
    <source>
        <dbReference type="ARBA" id="ARBA00022500"/>
    </source>
</evidence>
<dbReference type="PROSITE" id="PS50112">
    <property type="entry name" value="PAS"/>
    <property type="match status" value="1"/>
</dbReference>
<keyword evidence="12" id="KW-0175">Coiled coil</keyword>
<evidence type="ECO:0000256" key="7">
    <source>
        <dbReference type="ARBA" id="ARBA00022989"/>
    </source>
</evidence>
<dbReference type="SMART" id="SM00283">
    <property type="entry name" value="MA"/>
    <property type="match status" value="1"/>
</dbReference>
<dbReference type="EMBL" id="LK391969">
    <property type="protein sequence ID" value="CEF27766.1"/>
    <property type="molecule type" value="Genomic_DNA"/>
</dbReference>
<evidence type="ECO:0000256" key="11">
    <source>
        <dbReference type="PROSITE-ProRule" id="PRU00284"/>
    </source>
</evidence>
<feature type="coiled-coil region" evidence="12">
    <location>
        <begin position="244"/>
        <end position="275"/>
    </location>
</feature>
<evidence type="ECO:0000256" key="2">
    <source>
        <dbReference type="ARBA" id="ARBA00022475"/>
    </source>
</evidence>
<dbReference type="GO" id="GO:0007165">
    <property type="term" value="P:signal transduction"/>
    <property type="evidence" value="ECO:0007669"/>
    <property type="project" value="UniProtKB-KW"/>
</dbReference>
<dbReference type="NCBIfam" id="TIGR00229">
    <property type="entry name" value="sensory_box"/>
    <property type="match status" value="1"/>
</dbReference>
<dbReference type="PROSITE" id="PS50192">
    <property type="entry name" value="T_SNARE"/>
    <property type="match status" value="1"/>
</dbReference>
<evidence type="ECO:0000259" key="15">
    <source>
        <dbReference type="PROSITE" id="PS50112"/>
    </source>
</evidence>
<feature type="coiled-coil region" evidence="12">
    <location>
        <begin position="437"/>
        <end position="467"/>
    </location>
</feature>
<protein>
    <submittedName>
        <fullName evidence="17">Methyl-accepting chemotaxis protein</fullName>
    </submittedName>
</protein>
<dbReference type="InterPro" id="IPR000014">
    <property type="entry name" value="PAS"/>
</dbReference>
<comment type="subcellular location">
    <subcellularLocation>
        <location evidence="1">Cell inner membrane</location>
        <topology evidence="1">Multi-pass membrane protein</topology>
    </subcellularLocation>
</comment>
<dbReference type="Pfam" id="PF00015">
    <property type="entry name" value="MCPsignal"/>
    <property type="match status" value="1"/>
</dbReference>
<dbReference type="InterPro" id="IPR035965">
    <property type="entry name" value="PAS-like_dom_sf"/>
</dbReference>
<evidence type="ECO:0000256" key="3">
    <source>
        <dbReference type="ARBA" id="ARBA00022481"/>
    </source>
</evidence>
<feature type="transmembrane region" description="Helical" evidence="13">
    <location>
        <begin position="167"/>
        <end position="187"/>
    </location>
</feature>
<dbReference type="EMBL" id="LM997413">
    <property type="protein sequence ID" value="CEA06341.1"/>
    <property type="molecule type" value="Genomic_DNA"/>
</dbReference>
<evidence type="ECO:0000256" key="6">
    <source>
        <dbReference type="ARBA" id="ARBA00022692"/>
    </source>
</evidence>
<keyword evidence="5" id="KW-0997">Cell inner membrane</keyword>
<keyword evidence="3" id="KW-0488">Methylation</keyword>
<feature type="domain" description="Methyl-accepting transducer" evidence="14">
    <location>
        <begin position="247"/>
        <end position="483"/>
    </location>
</feature>
<accession>A0A078MNF3</accession>
<reference evidence="17" key="1">
    <citation type="submission" date="2014-07" db="EMBL/GenBank/DDBJ databases">
        <authorList>
            <person name="Urmite Genomes Urmite Genomes"/>
        </authorList>
    </citation>
    <scope>NUCLEOTIDE SEQUENCE</scope>
    <source>
        <strain evidence="17">12M76_air</strain>
    </source>
</reference>
<dbReference type="GO" id="GO:0004888">
    <property type="term" value="F:transmembrane signaling receptor activity"/>
    <property type="evidence" value="ECO:0007669"/>
    <property type="project" value="InterPro"/>
</dbReference>
<evidence type="ECO:0000256" key="9">
    <source>
        <dbReference type="ARBA" id="ARBA00023224"/>
    </source>
</evidence>
<dbReference type="PROSITE" id="PS50111">
    <property type="entry name" value="CHEMOTAXIS_TRANSDUC_2"/>
    <property type="match status" value="1"/>
</dbReference>
<keyword evidence="9 11" id="KW-0807">Transducer</keyword>
<dbReference type="PANTHER" id="PTHR32089">
    <property type="entry name" value="METHYL-ACCEPTING CHEMOTAXIS PROTEIN MCPB"/>
    <property type="match status" value="1"/>
</dbReference>
<keyword evidence="4" id="KW-0145">Chemotaxis</keyword>
<gene>
    <name evidence="17" type="ORF">BN1049_02725</name>
</gene>
<dbReference type="RefSeq" id="WP_044500771.1">
    <property type="nucleotide sequence ID" value="NZ_LK391969.1"/>
</dbReference>
<keyword evidence="2" id="KW-1003">Cell membrane</keyword>
<dbReference type="PRINTS" id="PR00260">
    <property type="entry name" value="CHEMTRNSDUCR"/>
</dbReference>
<feature type="domain" description="PAS" evidence="15">
    <location>
        <begin position="21"/>
        <end position="60"/>
    </location>
</feature>
<dbReference type="Gene3D" id="3.30.450.20">
    <property type="entry name" value="PAS domain"/>
    <property type="match status" value="1"/>
</dbReference>
<dbReference type="GO" id="GO:0052131">
    <property type="term" value="P:positive aerotaxis"/>
    <property type="evidence" value="ECO:0007669"/>
    <property type="project" value="UniProtKB-ARBA"/>
</dbReference>
<comment type="similarity">
    <text evidence="10">Belongs to the methyl-accepting chemotaxis (MCP) protein family.</text>
</comment>
<evidence type="ECO:0000259" key="16">
    <source>
        <dbReference type="PROSITE" id="PS50192"/>
    </source>
</evidence>
<dbReference type="Pfam" id="PF08447">
    <property type="entry name" value="PAS_3"/>
    <property type="match status" value="1"/>
</dbReference>
<evidence type="ECO:0000256" key="13">
    <source>
        <dbReference type="SAM" id="Phobius"/>
    </source>
</evidence>
<evidence type="ECO:0000256" key="5">
    <source>
        <dbReference type="ARBA" id="ARBA00022519"/>
    </source>
</evidence>
<sequence length="520" mass="56094">MRKNLPVTQREKTFHRDQRLISTTSVKGVITYCNDAFVEVSGFSREELMGQAHNLVRHPDVPPAVFAHLWADLKQGRNWMGVVKNRCKNGDHYWVNAFIAPIREEGQVVGFESVRTYASPEQVARATRLYARLNAGKAVLGTDWAGLAQATLPIALLAALGGLAGQLLGPWGLLVAALVGAGAGLLLKQLRDRSLLRVLADSTETSITDPLLARMYSDDRGPLGRLAMALHSQQAQLRTCITRVADSTDQLRRQAEELSQLSRNSSEQLDRQRNETDMVATAVNQMAAATQEVASNVHRAADAAQSAHQQAEQGKRLAGKTRESIELLSASVSSAATVASQLATDASDIGSVVDVIQSIAEQTNLLALNAAIEAARAGDQGRGFAVVADEVRALAKRTADSTGQIHTLIANLQQATSRAVATMHAGQEQADLGVAQVIQADEALDRIRQAIEQVNDMTGQIASAAEEQSAVVEEINHNVNNIALLSDQTATQARRSSELNLELAATANHQNDLVQRFNRR</sequence>
<evidence type="ECO:0000256" key="8">
    <source>
        <dbReference type="ARBA" id="ARBA00023136"/>
    </source>
</evidence>
<dbReference type="CDD" id="cd00130">
    <property type="entry name" value="PAS"/>
    <property type="match status" value="1"/>
</dbReference>
<dbReference type="PANTHER" id="PTHR32089:SF74">
    <property type="entry name" value="METHYL-ACCEPTING CHEMOTAXIS PROTEIN AER"/>
    <property type="match status" value="1"/>
</dbReference>
<dbReference type="InterPro" id="IPR000727">
    <property type="entry name" value="T_SNARE_dom"/>
</dbReference>
<dbReference type="SUPFAM" id="SSF58104">
    <property type="entry name" value="Methyl-accepting chemotaxis protein (MCP) signaling domain"/>
    <property type="match status" value="1"/>
</dbReference>
<dbReference type="AlphaFoldDB" id="A0A078MNF3"/>
<dbReference type="FunFam" id="1.10.287.950:FF:000001">
    <property type="entry name" value="Methyl-accepting chemotaxis sensory transducer"/>
    <property type="match status" value="1"/>
</dbReference>
<dbReference type="GO" id="GO:0005886">
    <property type="term" value="C:plasma membrane"/>
    <property type="evidence" value="ECO:0007669"/>
    <property type="project" value="UniProtKB-SubCell"/>
</dbReference>
<dbReference type="InterPro" id="IPR004090">
    <property type="entry name" value="Chemotax_Me-accpt_rcpt"/>
</dbReference>
<dbReference type="PATRIC" id="fig|1461581.3.peg.2684"/>
<dbReference type="OrthoDB" id="5675566at2"/>
<dbReference type="InterPro" id="IPR004089">
    <property type="entry name" value="MCPsignal_dom"/>
</dbReference>
<dbReference type="InterPro" id="IPR013655">
    <property type="entry name" value="PAS_fold_3"/>
</dbReference>
<keyword evidence="6 13" id="KW-0812">Transmembrane</keyword>
<proteinExistence type="inferred from homology"/>
<name>A0A078MNF3_9PSED</name>
<keyword evidence="7 13" id="KW-1133">Transmembrane helix</keyword>
<evidence type="ECO:0000259" key="14">
    <source>
        <dbReference type="PROSITE" id="PS50111"/>
    </source>
</evidence>